<sequence length="383" mass="43125">MSLESTIALMITFLLAGLGSAFTLVRYRRANQTAWLKGIMLLWYCIASILSIFTVCIAHFYPATSRYWTVFYNLAGQLISLTGIVDVSQFAYCRKNLLMLVDTNVLFLKFYLLSCAGCLLVYVGIVIYDALEGTNLTAYRSVTLVVIGTEMIMYGWAMTKLLVSKRAAVYYTLTFISRIGIFTSIISRIVGFLPSQTISITHFIFVMIAVVPIGVFSMKPVKRRWRFPTKYGTSHASPHILSKFDRKKRSKRAGDAGSSAPKCCAVPVKSKESIALTRHTTGTRSEIMTIRITTDFNSSAGRHHSSSSREQMDSIRETTLKKHDESKSVPVMRNAAMDPVTPDSNEFYTDLNREWFFNDARVRKSGPSAMRREDMEHAAHVQV</sequence>
<feature type="transmembrane region" description="Helical" evidence="2">
    <location>
        <begin position="196"/>
        <end position="216"/>
    </location>
</feature>
<feature type="transmembrane region" description="Helical" evidence="2">
    <location>
        <begin position="39"/>
        <end position="61"/>
    </location>
</feature>
<accession>A0A7S4C311</accession>
<keyword evidence="2" id="KW-0472">Membrane</keyword>
<feature type="transmembrane region" description="Helical" evidence="2">
    <location>
        <begin position="67"/>
        <end position="85"/>
    </location>
</feature>
<name>A0A7S4C311_CHRCT</name>
<reference evidence="3" key="1">
    <citation type="submission" date="2021-01" db="EMBL/GenBank/DDBJ databases">
        <authorList>
            <person name="Corre E."/>
            <person name="Pelletier E."/>
            <person name="Niang G."/>
            <person name="Scheremetjew M."/>
            <person name="Finn R."/>
            <person name="Kale V."/>
            <person name="Holt S."/>
            <person name="Cochrane G."/>
            <person name="Meng A."/>
            <person name="Brown T."/>
            <person name="Cohen L."/>
        </authorList>
    </citation>
    <scope>NUCLEOTIDE SEQUENCE</scope>
    <source>
        <strain evidence="3">CCMP645</strain>
    </source>
</reference>
<feature type="transmembrane region" description="Helical" evidence="2">
    <location>
        <begin position="168"/>
        <end position="190"/>
    </location>
</feature>
<evidence type="ECO:0000256" key="1">
    <source>
        <dbReference type="SAM" id="MobiDB-lite"/>
    </source>
</evidence>
<protein>
    <submittedName>
        <fullName evidence="3">Uncharacterized protein</fullName>
    </submittedName>
</protein>
<keyword evidence="2" id="KW-0812">Transmembrane</keyword>
<feature type="compositionally biased region" description="Basic and acidic residues" evidence="1">
    <location>
        <begin position="310"/>
        <end position="326"/>
    </location>
</feature>
<dbReference type="EMBL" id="HBIZ01061286">
    <property type="protein sequence ID" value="CAE0785357.1"/>
    <property type="molecule type" value="Transcribed_RNA"/>
</dbReference>
<organism evidence="3">
    <name type="scientific">Chrysotila carterae</name>
    <name type="common">Marine alga</name>
    <name type="synonym">Syracosphaera carterae</name>
    <dbReference type="NCBI Taxonomy" id="13221"/>
    <lineage>
        <taxon>Eukaryota</taxon>
        <taxon>Haptista</taxon>
        <taxon>Haptophyta</taxon>
        <taxon>Prymnesiophyceae</taxon>
        <taxon>Isochrysidales</taxon>
        <taxon>Isochrysidaceae</taxon>
        <taxon>Chrysotila</taxon>
    </lineage>
</organism>
<gene>
    <name evidence="3" type="ORF">PCAR00345_LOCUS38065</name>
</gene>
<feature type="transmembrane region" description="Helical" evidence="2">
    <location>
        <begin position="106"/>
        <end position="131"/>
    </location>
</feature>
<feature type="region of interest" description="Disordered" evidence="1">
    <location>
        <begin position="295"/>
        <end position="326"/>
    </location>
</feature>
<keyword evidence="2" id="KW-1133">Transmembrane helix</keyword>
<evidence type="ECO:0000256" key="2">
    <source>
        <dbReference type="SAM" id="Phobius"/>
    </source>
</evidence>
<dbReference type="AlphaFoldDB" id="A0A7S4C311"/>
<feature type="transmembrane region" description="Helical" evidence="2">
    <location>
        <begin position="137"/>
        <end position="156"/>
    </location>
</feature>
<feature type="transmembrane region" description="Helical" evidence="2">
    <location>
        <begin position="6"/>
        <end position="27"/>
    </location>
</feature>
<proteinExistence type="predicted"/>
<evidence type="ECO:0000313" key="3">
    <source>
        <dbReference type="EMBL" id="CAE0785357.1"/>
    </source>
</evidence>